<gene>
    <name evidence="1" type="ORF">MKW98_028545</name>
</gene>
<accession>A0AAD4TD31</accession>
<dbReference type="AlphaFoldDB" id="A0AAD4TD31"/>
<proteinExistence type="predicted"/>
<name>A0AAD4TD31_9MAGN</name>
<organism evidence="1 2">
    <name type="scientific">Papaver atlanticum</name>
    <dbReference type="NCBI Taxonomy" id="357466"/>
    <lineage>
        <taxon>Eukaryota</taxon>
        <taxon>Viridiplantae</taxon>
        <taxon>Streptophyta</taxon>
        <taxon>Embryophyta</taxon>
        <taxon>Tracheophyta</taxon>
        <taxon>Spermatophyta</taxon>
        <taxon>Magnoliopsida</taxon>
        <taxon>Ranunculales</taxon>
        <taxon>Papaveraceae</taxon>
        <taxon>Papaveroideae</taxon>
        <taxon>Papaver</taxon>
    </lineage>
</organism>
<reference evidence="1" key="1">
    <citation type="submission" date="2022-04" db="EMBL/GenBank/DDBJ databases">
        <title>A functionally conserved STORR gene fusion in Papaver species that diverged 16.8 million years ago.</title>
        <authorList>
            <person name="Catania T."/>
        </authorList>
    </citation>
    <scope>NUCLEOTIDE SEQUENCE</scope>
    <source>
        <strain evidence="1">S-188037</strain>
    </source>
</reference>
<keyword evidence="2" id="KW-1185">Reference proteome</keyword>
<dbReference type="Proteomes" id="UP001202328">
    <property type="component" value="Unassembled WGS sequence"/>
</dbReference>
<protein>
    <submittedName>
        <fullName evidence="1">Uncharacterized protein</fullName>
    </submittedName>
</protein>
<dbReference type="SUPFAM" id="SSF57850">
    <property type="entry name" value="RING/U-box"/>
    <property type="match status" value="1"/>
</dbReference>
<sequence>MVIISTSSSRLTRNRGEKLMRFNFSKLIWRFHHQNRFERHNWLRLWFRSKLYKTIPCAAIKTWLHLLLMCDLLYGIQKRDMLTTLSCHHLYHSKCITQKLKKRPNKRQTETSRGYKVENYRKKVEEIFQDRFKDDPVLAMYVIAVLTVGHLKQTPRW</sequence>
<dbReference type="EMBL" id="JAJJMB010002559">
    <property type="protein sequence ID" value="KAI3951141.1"/>
    <property type="molecule type" value="Genomic_DNA"/>
</dbReference>
<dbReference type="InterPro" id="IPR013083">
    <property type="entry name" value="Znf_RING/FYVE/PHD"/>
</dbReference>
<evidence type="ECO:0000313" key="1">
    <source>
        <dbReference type="EMBL" id="KAI3951141.1"/>
    </source>
</evidence>
<dbReference type="Gene3D" id="3.30.40.10">
    <property type="entry name" value="Zinc/RING finger domain, C3HC4 (zinc finger)"/>
    <property type="match status" value="1"/>
</dbReference>
<evidence type="ECO:0000313" key="2">
    <source>
        <dbReference type="Proteomes" id="UP001202328"/>
    </source>
</evidence>
<comment type="caution">
    <text evidence="1">The sequence shown here is derived from an EMBL/GenBank/DDBJ whole genome shotgun (WGS) entry which is preliminary data.</text>
</comment>